<evidence type="ECO:0000313" key="3">
    <source>
        <dbReference type="Proteomes" id="UP000302163"/>
    </source>
</evidence>
<dbReference type="PANTHER" id="PTHR37549">
    <property type="entry name" value="LIPOPROTEIN LPRI"/>
    <property type="match status" value="1"/>
</dbReference>
<dbReference type="Proteomes" id="UP000302163">
    <property type="component" value="Chromosome"/>
</dbReference>
<dbReference type="AlphaFoldDB" id="A0A4P8YJU3"/>
<accession>A0A4P8YJU3</accession>
<gene>
    <name evidence="2" type="ORF">FEM41_15725</name>
</gene>
<evidence type="ECO:0000256" key="1">
    <source>
        <dbReference type="SAM" id="SignalP"/>
    </source>
</evidence>
<name>A0A4P8YJU3_9ENTR</name>
<protein>
    <recommendedName>
        <fullName evidence="4">Lysozyme inhibitor LprI N-terminal domain-containing protein</fullName>
    </recommendedName>
</protein>
<feature type="signal peptide" evidence="1">
    <location>
        <begin position="1"/>
        <end position="18"/>
    </location>
</feature>
<dbReference type="PANTHER" id="PTHR37549:SF1">
    <property type="entry name" value="LIPOPROTEIN LPRI"/>
    <property type="match status" value="1"/>
</dbReference>
<dbReference type="PIRSF" id="PIRSF037256">
    <property type="entry name" value="UCP037256"/>
    <property type="match status" value="1"/>
</dbReference>
<dbReference type="EMBL" id="CP040428">
    <property type="protein sequence ID" value="QCT20990.1"/>
    <property type="molecule type" value="Genomic_DNA"/>
</dbReference>
<evidence type="ECO:0000313" key="2">
    <source>
        <dbReference type="EMBL" id="QCT20990.1"/>
    </source>
</evidence>
<keyword evidence="3" id="KW-1185">Reference proteome</keyword>
<keyword evidence="1" id="KW-0732">Signal</keyword>
<dbReference type="KEGG" id="izh:FEM41_15725"/>
<evidence type="ECO:0008006" key="4">
    <source>
        <dbReference type="Google" id="ProtNLM"/>
    </source>
</evidence>
<dbReference type="InterPro" id="IPR017160">
    <property type="entry name" value="UCP037256"/>
</dbReference>
<dbReference type="InterPro" id="IPR052755">
    <property type="entry name" value="Lysozyme_Inhibitor_LprI"/>
</dbReference>
<dbReference type="OrthoDB" id="5957809at2"/>
<proteinExistence type="predicted"/>
<dbReference type="RefSeq" id="WP_138097123.1">
    <property type="nucleotide sequence ID" value="NZ_CP040428.1"/>
</dbReference>
<reference evidence="2 3" key="1">
    <citation type="submission" date="2019-05" db="EMBL/GenBank/DDBJ databases">
        <title>Complete genome sequence of Izhakiella calystegiae KSNA2, an endophyte isolated from beach morning glory (Calystegia soldanella).</title>
        <authorList>
            <person name="Jiang L."/>
            <person name="Jeong J.C."/>
            <person name="Kim C.Y."/>
            <person name="Kim D.H."/>
            <person name="Kim S.W."/>
            <person name="Lee j."/>
        </authorList>
    </citation>
    <scope>NUCLEOTIDE SEQUENCE [LARGE SCALE GENOMIC DNA]</scope>
    <source>
        <strain evidence="2 3">KSNA2</strain>
    </source>
</reference>
<feature type="chain" id="PRO_5020646999" description="Lysozyme inhibitor LprI N-terminal domain-containing protein" evidence="1">
    <location>
        <begin position="19"/>
        <end position="109"/>
    </location>
</feature>
<organism evidence="2 3">
    <name type="scientific">Jejubacter calystegiae</name>
    <dbReference type="NCBI Taxonomy" id="2579935"/>
    <lineage>
        <taxon>Bacteria</taxon>
        <taxon>Pseudomonadati</taxon>
        <taxon>Pseudomonadota</taxon>
        <taxon>Gammaproteobacteria</taxon>
        <taxon>Enterobacterales</taxon>
        <taxon>Enterobacteriaceae</taxon>
        <taxon>Jejubacter</taxon>
    </lineage>
</organism>
<dbReference type="GO" id="GO:0005576">
    <property type="term" value="C:extracellular region"/>
    <property type="evidence" value="ECO:0007669"/>
    <property type="project" value="TreeGrafter"/>
</dbReference>
<sequence length="109" mass="11885">MKLTLALLLMSCALGAQAASFDCAKASAADEKAICASRELNDKDVTMATQYRLLKGLFAMGGQGAMQGQQQAWLKSRQACGGDVACLNQRYDQRLKQLDATWQRIDKPL</sequence>